<gene>
    <name evidence="2" type="ORF">FDP22_20135</name>
</gene>
<evidence type="ECO:0008006" key="4">
    <source>
        <dbReference type="Google" id="ProtNLM"/>
    </source>
</evidence>
<evidence type="ECO:0000313" key="2">
    <source>
        <dbReference type="EMBL" id="QDL94166.1"/>
    </source>
</evidence>
<geneLocation type="plasmid" evidence="3">
    <name>pd4m1a</name>
</geneLocation>
<organism evidence="2 3">
    <name type="scientific">Paroceanicella profunda</name>
    <dbReference type="NCBI Taxonomy" id="2579971"/>
    <lineage>
        <taxon>Bacteria</taxon>
        <taxon>Pseudomonadati</taxon>
        <taxon>Pseudomonadota</taxon>
        <taxon>Alphaproteobacteria</taxon>
        <taxon>Rhodobacterales</taxon>
        <taxon>Paracoccaceae</taxon>
        <taxon>Paroceanicella</taxon>
    </lineage>
</organism>
<dbReference type="PROSITE" id="PS51257">
    <property type="entry name" value="PROKAR_LIPOPROTEIN"/>
    <property type="match status" value="1"/>
</dbReference>
<sequence length="80" mass="7156">MRTSVIALLAASAFGLAACGSGSGDRAVSGAGIGALVGGAGSAIAGGSVATGAAVGAGAGAVAGAVTDEDDVNLGKPIWR</sequence>
<dbReference type="RefSeq" id="WP_138578017.1">
    <property type="nucleotide sequence ID" value="NZ_CP040819.1"/>
</dbReference>
<reference evidence="2 3" key="1">
    <citation type="submission" date="2019-06" db="EMBL/GenBank/DDBJ databases">
        <title>Genome sequence of Rhodobacteraceae bacterium D4M1.</title>
        <authorList>
            <person name="Cao J."/>
        </authorList>
    </citation>
    <scope>NUCLEOTIDE SEQUENCE [LARGE SCALE GENOMIC DNA]</scope>
    <source>
        <strain evidence="2 3">D4M1</strain>
        <plasmid evidence="3">pd4m1a</plasmid>
    </source>
</reference>
<protein>
    <recommendedName>
        <fullName evidence="4">YMGG-like Gly-zipper domain-containing protein</fullName>
    </recommendedName>
</protein>
<proteinExistence type="predicted"/>
<dbReference type="KEGG" id="ppru:FDP22_20135"/>
<accession>A0A5B8FZ23</accession>
<dbReference type="AlphaFoldDB" id="A0A5B8FZ23"/>
<dbReference type="EMBL" id="CP040819">
    <property type="protein sequence ID" value="QDL94166.1"/>
    <property type="molecule type" value="Genomic_DNA"/>
</dbReference>
<keyword evidence="1" id="KW-0732">Signal</keyword>
<dbReference type="Proteomes" id="UP000305888">
    <property type="component" value="Plasmid pD4M1A"/>
</dbReference>
<name>A0A5B8FZ23_9RHOB</name>
<evidence type="ECO:0000313" key="3">
    <source>
        <dbReference type="Proteomes" id="UP000305888"/>
    </source>
</evidence>
<keyword evidence="3" id="KW-1185">Reference proteome</keyword>
<keyword evidence="2" id="KW-0614">Plasmid</keyword>
<evidence type="ECO:0000256" key="1">
    <source>
        <dbReference type="SAM" id="SignalP"/>
    </source>
</evidence>
<feature type="signal peptide" evidence="1">
    <location>
        <begin position="1"/>
        <end position="17"/>
    </location>
</feature>
<feature type="chain" id="PRO_5022683777" description="YMGG-like Gly-zipper domain-containing protein" evidence="1">
    <location>
        <begin position="18"/>
        <end position="80"/>
    </location>
</feature>